<evidence type="ECO:0000313" key="8">
    <source>
        <dbReference type="EMBL" id="SQI37661.1"/>
    </source>
</evidence>
<dbReference type="CDD" id="cd05943">
    <property type="entry name" value="AACS"/>
    <property type="match status" value="1"/>
</dbReference>
<dbReference type="InterPro" id="IPR000873">
    <property type="entry name" value="AMP-dep_synth/lig_dom"/>
</dbReference>
<dbReference type="GO" id="GO:0030729">
    <property type="term" value="F:acetoacetate-CoA ligase activity"/>
    <property type="evidence" value="ECO:0007669"/>
    <property type="project" value="InterPro"/>
</dbReference>
<gene>
    <name evidence="8" type="primary">acs_3</name>
    <name evidence="8" type="ORF">NCTC10994_03707</name>
</gene>
<comment type="similarity">
    <text evidence="1">Belongs to the ATP-dependent AMP-binding enzyme family.</text>
</comment>
<dbReference type="InterPro" id="IPR025110">
    <property type="entry name" value="AMP-bd_C"/>
</dbReference>
<dbReference type="InterPro" id="IPR020845">
    <property type="entry name" value="AMP-binding_CS"/>
</dbReference>
<dbReference type="InterPro" id="IPR045851">
    <property type="entry name" value="AMP-bd_C_sf"/>
</dbReference>
<keyword evidence="3" id="KW-0547">Nucleotide-binding</keyword>
<dbReference type="EMBL" id="LS483468">
    <property type="protein sequence ID" value="SQI37661.1"/>
    <property type="molecule type" value="Genomic_DNA"/>
</dbReference>
<dbReference type="RefSeq" id="WP_072704614.1">
    <property type="nucleotide sequence ID" value="NZ_JAFBBL010000001.1"/>
</dbReference>
<feature type="domain" description="AMP-binding enzyme C-terminal" evidence="6">
    <location>
        <begin position="538"/>
        <end position="613"/>
    </location>
</feature>
<sequence>MQPQWVPEPSVVEHANVTRFARFVERRHGLNLPDYRALWQWSVDAPNQFWKAVWDSFEILSHTDPGPALADSAMPGAVWFPGARLNIVEHVFRDRPPRDPAVVYLDEAGRRTEMSWSELRRQTASFAATLRAHGVGPGDRVVGYLPNIPEAVVALLGTAAVGAVWAACGQDYAVPAALDRLGRLEPRVLVTTTGYGYAGKWHDRTDEMNLLRDGLPGLELTVVVPRGSPDEPPEPAMPPGSLLIWEDTFTTDHPLETVAVPFDHPLWVVFSSGTTGPPKGIVHGHGGVLLEHLKALSLHLDLRPGDRYFWYTSPSWMMWNFLVSGLLVGATVVCYDGAPSHPEIDRLWRIAADERVTVLGTSPAYIAACGKAGAVPRDGHDLSALRSVGVTGSTLPVTGSLWLSENVGADVQVMSISGGTDVVTAFVGAVPTVPVWPGEISVPCLGVAVDAYDEHGRPVRGRVGELVVTAPMPSMPVSFWDDPDGSRYRDSYFSVYPGVWRHGDWITVTDRGTFVMHGRSDSTLNRQGVRMGSADIYQVVESLPEVTEALVLGIEQPDGSYRMPLFVVLAEGTELDDSVAERIRSAIRAQLSPRHVPDEIVAAPGVPHTRTGKKLEVPLKRILQGADPAGVVDRAAIDAPDLIEWYHDQR</sequence>
<name>A0A2X4UG36_9NOCA</name>
<dbReference type="InterPro" id="IPR042099">
    <property type="entry name" value="ANL_N_sf"/>
</dbReference>
<dbReference type="Proteomes" id="UP000249091">
    <property type="component" value="Chromosome 1"/>
</dbReference>
<dbReference type="GO" id="GO:0006629">
    <property type="term" value="P:lipid metabolic process"/>
    <property type="evidence" value="ECO:0007669"/>
    <property type="project" value="InterPro"/>
</dbReference>
<dbReference type="AlphaFoldDB" id="A0A2X4UG36"/>
<keyword evidence="2 8" id="KW-0436">Ligase</keyword>
<dbReference type="Pfam" id="PF13193">
    <property type="entry name" value="AMP-binding_C"/>
    <property type="match status" value="1"/>
</dbReference>
<dbReference type="SUPFAM" id="SSF56801">
    <property type="entry name" value="Acetyl-CoA synthetase-like"/>
    <property type="match status" value="1"/>
</dbReference>
<dbReference type="NCBIfam" id="TIGR01217">
    <property type="entry name" value="ac_ac_CoA_syn"/>
    <property type="match status" value="1"/>
</dbReference>
<dbReference type="KEGG" id="rcr:NCTC10994_03707"/>
<evidence type="ECO:0000256" key="2">
    <source>
        <dbReference type="ARBA" id="ARBA00022598"/>
    </source>
</evidence>
<keyword evidence="9" id="KW-1185">Reference proteome</keyword>
<evidence type="ECO:0000259" key="7">
    <source>
        <dbReference type="Pfam" id="PF16177"/>
    </source>
</evidence>
<dbReference type="PANTHER" id="PTHR42921:SF1">
    <property type="entry name" value="ACETOACETYL-COA SYNTHETASE"/>
    <property type="match status" value="1"/>
</dbReference>
<dbReference type="PANTHER" id="PTHR42921">
    <property type="entry name" value="ACETOACETYL-COA SYNTHETASE"/>
    <property type="match status" value="1"/>
</dbReference>
<dbReference type="Pfam" id="PF00501">
    <property type="entry name" value="AMP-binding"/>
    <property type="match status" value="1"/>
</dbReference>
<dbReference type="InterPro" id="IPR032387">
    <property type="entry name" value="ACAS_N"/>
</dbReference>
<dbReference type="EC" id="6.2.1.1" evidence="8"/>
<evidence type="ECO:0000256" key="1">
    <source>
        <dbReference type="ARBA" id="ARBA00006432"/>
    </source>
</evidence>
<evidence type="ECO:0000313" key="9">
    <source>
        <dbReference type="Proteomes" id="UP000249091"/>
    </source>
</evidence>
<evidence type="ECO:0000256" key="3">
    <source>
        <dbReference type="ARBA" id="ARBA00022741"/>
    </source>
</evidence>
<dbReference type="Gene3D" id="3.40.50.12780">
    <property type="entry name" value="N-terminal domain of ligase-like"/>
    <property type="match status" value="1"/>
</dbReference>
<dbReference type="NCBIfam" id="NF002937">
    <property type="entry name" value="PRK03584.1"/>
    <property type="match status" value="1"/>
</dbReference>
<dbReference type="STRING" id="1219011.GCA_001895045_04009"/>
<accession>A0A2X4UG36</accession>
<feature type="domain" description="Acetyl-coenzyme A synthetase N-terminal" evidence="7">
    <location>
        <begin position="35"/>
        <end position="90"/>
    </location>
</feature>
<keyword evidence="4" id="KW-0067">ATP-binding</keyword>
<evidence type="ECO:0000256" key="4">
    <source>
        <dbReference type="ARBA" id="ARBA00022840"/>
    </source>
</evidence>
<dbReference type="Gene3D" id="3.30.300.30">
    <property type="match status" value="1"/>
</dbReference>
<dbReference type="PROSITE" id="PS00455">
    <property type="entry name" value="AMP_BINDING"/>
    <property type="match status" value="1"/>
</dbReference>
<feature type="domain" description="AMP-dependent synthetase/ligase" evidence="5">
    <location>
        <begin position="94"/>
        <end position="471"/>
    </location>
</feature>
<dbReference type="Pfam" id="PF16177">
    <property type="entry name" value="ACAS_N"/>
    <property type="match status" value="1"/>
</dbReference>
<dbReference type="GO" id="GO:0005524">
    <property type="term" value="F:ATP binding"/>
    <property type="evidence" value="ECO:0007669"/>
    <property type="project" value="UniProtKB-KW"/>
</dbReference>
<protein>
    <submittedName>
        <fullName evidence="8">Acetoacetyl-CoA synthetase</fullName>
        <ecNumber evidence="8">6.2.1.1</ecNumber>
    </submittedName>
</protein>
<organism evidence="8 9">
    <name type="scientific">Rhodococcus coprophilus</name>
    <dbReference type="NCBI Taxonomy" id="38310"/>
    <lineage>
        <taxon>Bacteria</taxon>
        <taxon>Bacillati</taxon>
        <taxon>Actinomycetota</taxon>
        <taxon>Actinomycetes</taxon>
        <taxon>Mycobacteriales</taxon>
        <taxon>Nocardiaceae</taxon>
        <taxon>Rhodococcus</taxon>
    </lineage>
</organism>
<evidence type="ECO:0000259" key="6">
    <source>
        <dbReference type="Pfam" id="PF13193"/>
    </source>
</evidence>
<dbReference type="InterPro" id="IPR005914">
    <property type="entry name" value="Acac_CoA_synth"/>
</dbReference>
<dbReference type="GO" id="GO:0003987">
    <property type="term" value="F:acetate-CoA ligase activity"/>
    <property type="evidence" value="ECO:0007669"/>
    <property type="project" value="UniProtKB-EC"/>
</dbReference>
<reference evidence="8 9" key="1">
    <citation type="submission" date="2018-06" db="EMBL/GenBank/DDBJ databases">
        <authorList>
            <consortium name="Pathogen Informatics"/>
            <person name="Doyle S."/>
        </authorList>
    </citation>
    <scope>NUCLEOTIDE SEQUENCE [LARGE SCALE GENOMIC DNA]</scope>
    <source>
        <strain evidence="8 9">NCTC10994</strain>
    </source>
</reference>
<evidence type="ECO:0000259" key="5">
    <source>
        <dbReference type="Pfam" id="PF00501"/>
    </source>
</evidence>
<proteinExistence type="inferred from homology"/>